<protein>
    <recommendedName>
        <fullName evidence="3">DUF1351 domain-containing protein</fullName>
    </recommendedName>
</protein>
<name>A0AB73N796_ENTFC</name>
<evidence type="ECO:0000313" key="1">
    <source>
        <dbReference type="EMBL" id="OTO00446.1"/>
    </source>
</evidence>
<proteinExistence type="predicted"/>
<gene>
    <name evidence="1" type="ORF">A5804_001956</name>
</gene>
<sequence length="86" mass="10037">MKVTIDSRTAMKNAAEYVLNDLEYPPVEIELTEDPNDFLKIASNVAREYREEFIRCLEMEFNIRIAKASTEQLTKHGVDIIWKEDS</sequence>
<organism evidence="1 2">
    <name type="scientific">Enterococcus faecium</name>
    <name type="common">Streptococcus faecium</name>
    <dbReference type="NCBI Taxonomy" id="1352"/>
    <lineage>
        <taxon>Bacteria</taxon>
        <taxon>Bacillati</taxon>
        <taxon>Bacillota</taxon>
        <taxon>Bacilli</taxon>
        <taxon>Lactobacillales</taxon>
        <taxon>Enterococcaceae</taxon>
        <taxon>Enterococcus</taxon>
    </lineage>
</organism>
<dbReference type="EMBL" id="NGLB01000001">
    <property type="protein sequence ID" value="OTO00446.1"/>
    <property type="molecule type" value="Genomic_DNA"/>
</dbReference>
<dbReference type="Proteomes" id="UP000194737">
    <property type="component" value="Unassembled WGS sequence"/>
</dbReference>
<evidence type="ECO:0008006" key="3">
    <source>
        <dbReference type="Google" id="ProtNLM"/>
    </source>
</evidence>
<dbReference type="RefSeq" id="WP_086324923.1">
    <property type="nucleotide sequence ID" value="NZ_NGLB01000001.1"/>
</dbReference>
<dbReference type="AlphaFoldDB" id="A0AB73N796"/>
<comment type="caution">
    <text evidence="1">The sequence shown here is derived from an EMBL/GenBank/DDBJ whole genome shotgun (WGS) entry which is preliminary data.</text>
</comment>
<accession>A0AB73N796</accession>
<evidence type="ECO:0000313" key="2">
    <source>
        <dbReference type="Proteomes" id="UP000194737"/>
    </source>
</evidence>
<reference evidence="1 2" key="1">
    <citation type="submission" date="2017-05" db="EMBL/GenBank/DDBJ databases">
        <title>The Genome Sequence of Enterococcus faecium 6F2_DIV0138.</title>
        <authorList>
            <consortium name="The Broad Institute Genomics Platform"/>
            <consortium name="The Broad Institute Genomic Center for Infectious Diseases"/>
            <person name="Earl A."/>
            <person name="Manson A."/>
            <person name="Schwartman J."/>
            <person name="Gilmore M."/>
            <person name="Abouelleil A."/>
            <person name="Cao P."/>
            <person name="Chapman S."/>
            <person name="Cusick C."/>
            <person name="Shea T."/>
            <person name="Young S."/>
            <person name="Neafsey D."/>
            <person name="Nusbaum C."/>
            <person name="Birren B."/>
        </authorList>
    </citation>
    <scope>NUCLEOTIDE SEQUENCE [LARGE SCALE GENOMIC DNA]</scope>
    <source>
        <strain evidence="1 2">6F2_DIV0138</strain>
    </source>
</reference>